<proteinExistence type="predicted"/>
<evidence type="ECO:0008006" key="3">
    <source>
        <dbReference type="Google" id="ProtNLM"/>
    </source>
</evidence>
<organism evidence="1 2">
    <name type="scientific">Glomus cerebriforme</name>
    <dbReference type="NCBI Taxonomy" id="658196"/>
    <lineage>
        <taxon>Eukaryota</taxon>
        <taxon>Fungi</taxon>
        <taxon>Fungi incertae sedis</taxon>
        <taxon>Mucoromycota</taxon>
        <taxon>Glomeromycotina</taxon>
        <taxon>Glomeromycetes</taxon>
        <taxon>Glomerales</taxon>
        <taxon>Glomeraceae</taxon>
        <taxon>Glomus</taxon>
    </lineage>
</organism>
<dbReference type="SUPFAM" id="SSF52047">
    <property type="entry name" value="RNI-like"/>
    <property type="match status" value="1"/>
</dbReference>
<gene>
    <name evidence="1" type="ORF">C1645_833603</name>
</gene>
<reference evidence="1 2" key="1">
    <citation type="submission" date="2018-06" db="EMBL/GenBank/DDBJ databases">
        <title>Comparative genomics reveals the genomic features of Rhizophagus irregularis, R. cerebriforme, R. diaphanum and Gigaspora rosea, and their symbiotic lifestyle signature.</title>
        <authorList>
            <person name="Morin E."/>
            <person name="San Clemente H."/>
            <person name="Chen E.C.H."/>
            <person name="De La Providencia I."/>
            <person name="Hainaut M."/>
            <person name="Kuo A."/>
            <person name="Kohler A."/>
            <person name="Murat C."/>
            <person name="Tang N."/>
            <person name="Roy S."/>
            <person name="Loubradou J."/>
            <person name="Henrissat B."/>
            <person name="Grigoriev I.V."/>
            <person name="Corradi N."/>
            <person name="Roux C."/>
            <person name="Martin F.M."/>
        </authorList>
    </citation>
    <scope>NUCLEOTIDE SEQUENCE [LARGE SCALE GENOMIC DNA]</scope>
    <source>
        <strain evidence="1 2">DAOM 227022</strain>
    </source>
</reference>
<comment type="caution">
    <text evidence="1">The sequence shown here is derived from an EMBL/GenBank/DDBJ whole genome shotgun (WGS) entry which is preliminary data.</text>
</comment>
<protein>
    <recommendedName>
        <fullName evidence="3">F-box domain-containing protein</fullName>
    </recommendedName>
</protein>
<evidence type="ECO:0000313" key="1">
    <source>
        <dbReference type="EMBL" id="RIA83583.1"/>
    </source>
</evidence>
<evidence type="ECO:0000313" key="2">
    <source>
        <dbReference type="Proteomes" id="UP000265703"/>
    </source>
</evidence>
<dbReference type="Gene3D" id="3.80.10.10">
    <property type="entry name" value="Ribonuclease Inhibitor"/>
    <property type="match status" value="1"/>
</dbReference>
<accession>A0A397SB95</accession>
<dbReference type="InterPro" id="IPR032675">
    <property type="entry name" value="LRR_dom_sf"/>
</dbReference>
<dbReference type="OrthoDB" id="2394875at2759"/>
<keyword evidence="2" id="KW-1185">Reference proteome</keyword>
<dbReference type="AlphaFoldDB" id="A0A397SB95"/>
<name>A0A397SB95_9GLOM</name>
<dbReference type="Proteomes" id="UP000265703">
    <property type="component" value="Unassembled WGS sequence"/>
</dbReference>
<sequence length="499" mass="59085">MPRQLLTDCLNEIFEYLEDDKITLHSCLLVNRLYCEIAVRILWRNVWNFQYRIHYEPYRTHVPLAIIRTLITCLPNESKDLLYKNGIFIVNPTHKPPLFNYASFCKVLSIHGIDQMIQHILEKQQQSIALRSLSYNKYLLSQEILKMFMKQISSLKSLDYYSGYSKKVQNIMFTHLPEAKNCLVDLIELNCSSDIYSEFFYQISQTCHNIQSLTIKFENFISDGLTDLISLQNNLKSVTLRYYDNKDEITEIMISSSLTKFSLTLTKLKIEAYYVPLSFISIFINLQELILSLECEDSFNDFDQLQYAIFSQMRVLKFLFVISRIDMLIKFLETNGKNLIEFCVDYDHDYSLNLAIAKFCPNLKTLSITFMKNELETLKLILNSCQYLENIKVQNGIEDLDSKEFLDTLAKYSPKKFYELEIDYCSFGTLGILCEKLEEFFINWKKRIPQKLISLIIVTDYRENIDLEVNENMELIKKYMKLGVIKKFRTRKYDEEEYY</sequence>
<dbReference type="EMBL" id="QKYT01000559">
    <property type="protein sequence ID" value="RIA83583.1"/>
    <property type="molecule type" value="Genomic_DNA"/>
</dbReference>